<organism evidence="17 18">
    <name type="scientific">Candidatus Phosphoribacter hodrii</name>
    <dbReference type="NCBI Taxonomy" id="2953743"/>
    <lineage>
        <taxon>Bacteria</taxon>
        <taxon>Bacillati</taxon>
        <taxon>Actinomycetota</taxon>
        <taxon>Actinomycetes</taxon>
        <taxon>Micrococcales</taxon>
        <taxon>Dermatophilaceae</taxon>
        <taxon>Candidatus Phosphoribacter</taxon>
    </lineage>
</organism>
<proteinExistence type="inferred from homology"/>
<dbReference type="PANTHER" id="PTHR11533">
    <property type="entry name" value="PROTEASE M1 ZINC METALLOPROTEASE"/>
    <property type="match status" value="1"/>
</dbReference>
<dbReference type="CDD" id="cd09602">
    <property type="entry name" value="M1_APN"/>
    <property type="match status" value="1"/>
</dbReference>
<dbReference type="Pfam" id="PF01433">
    <property type="entry name" value="Peptidase_M1"/>
    <property type="match status" value="1"/>
</dbReference>
<dbReference type="InterPro" id="IPR042097">
    <property type="entry name" value="Aminopeptidase_N-like_N_sf"/>
</dbReference>
<protein>
    <recommendedName>
        <fullName evidence="5">Aminopeptidase N</fullName>
        <ecNumber evidence="4">3.4.11.2</ecNumber>
    </recommendedName>
    <alternativeName>
        <fullName evidence="12">Alanine aminopeptidase</fullName>
    </alternativeName>
    <alternativeName>
        <fullName evidence="13">Lysyl aminopeptidase</fullName>
    </alternativeName>
</protein>
<evidence type="ECO:0000313" key="17">
    <source>
        <dbReference type="EMBL" id="MBK7273053.1"/>
    </source>
</evidence>
<dbReference type="Pfam" id="PF17900">
    <property type="entry name" value="Peptidase_M1_N"/>
    <property type="match status" value="1"/>
</dbReference>
<feature type="domain" description="ERAP1-like C-terminal" evidence="15">
    <location>
        <begin position="528"/>
        <end position="844"/>
    </location>
</feature>
<evidence type="ECO:0000256" key="5">
    <source>
        <dbReference type="ARBA" id="ARBA00015611"/>
    </source>
</evidence>
<dbReference type="NCBIfam" id="TIGR02412">
    <property type="entry name" value="pepN_strep_liv"/>
    <property type="match status" value="1"/>
</dbReference>
<dbReference type="InterPro" id="IPR045357">
    <property type="entry name" value="Aminopeptidase_N-like_N"/>
</dbReference>
<evidence type="ECO:0000259" key="16">
    <source>
        <dbReference type="Pfam" id="PF17900"/>
    </source>
</evidence>
<dbReference type="Pfam" id="PF11838">
    <property type="entry name" value="ERAP1_C"/>
    <property type="match status" value="1"/>
</dbReference>
<keyword evidence="10" id="KW-0862">Zinc</keyword>
<dbReference type="GO" id="GO:0070006">
    <property type="term" value="F:metalloaminopeptidase activity"/>
    <property type="evidence" value="ECO:0007669"/>
    <property type="project" value="TreeGrafter"/>
</dbReference>
<evidence type="ECO:0000256" key="9">
    <source>
        <dbReference type="ARBA" id="ARBA00022801"/>
    </source>
</evidence>
<dbReference type="FunFam" id="2.60.40.1730:FF:000010">
    <property type="entry name" value="Putative aminopeptidase N"/>
    <property type="match status" value="1"/>
</dbReference>
<evidence type="ECO:0000256" key="10">
    <source>
        <dbReference type="ARBA" id="ARBA00022833"/>
    </source>
</evidence>
<dbReference type="InterPro" id="IPR050344">
    <property type="entry name" value="Peptidase_M1_aminopeptidases"/>
</dbReference>
<dbReference type="SUPFAM" id="SSF55486">
    <property type="entry name" value="Metalloproteases ('zincins'), catalytic domain"/>
    <property type="match status" value="1"/>
</dbReference>
<evidence type="ECO:0000313" key="18">
    <source>
        <dbReference type="Proteomes" id="UP000726105"/>
    </source>
</evidence>
<evidence type="ECO:0000256" key="12">
    <source>
        <dbReference type="ARBA" id="ARBA00029811"/>
    </source>
</evidence>
<evidence type="ECO:0000256" key="1">
    <source>
        <dbReference type="ARBA" id="ARBA00000098"/>
    </source>
</evidence>
<dbReference type="InterPro" id="IPR027268">
    <property type="entry name" value="Peptidase_M4/M1_CTD_sf"/>
</dbReference>
<dbReference type="GO" id="GO:0005737">
    <property type="term" value="C:cytoplasm"/>
    <property type="evidence" value="ECO:0007669"/>
    <property type="project" value="TreeGrafter"/>
</dbReference>
<keyword evidence="9 17" id="KW-0378">Hydrolase</keyword>
<sequence>MPGTNLTRDEAASRAALLHVNSYDVVLDLTTGPTTFLTSTTVRFAARAAGVGTWIDFVGDSVTSVTLNGVALDPAEVFADSRIALPALAPDNVLVVDAVGRYTNSGEGLHRFVDPVDNEVYLYSQFEVPDSRRVYAVFEQPDLKATFAFTATVPDHWVVVSNQPAPEPVPAGEGRATWAFEPTPRISSYITALCAGPYTVRWDEVQGRDAVIPMGIFARRSITEHVDYGNLFDCTKAGILFFEKEFDGAFPFAKYDQLFVPEYNAGAMENAGCVTITDAYVFRGQPSEPLVERRALTILHELAHMWFGDLVTMKWWDDLWLNESFAEWASSVCQAEATEWPDAWTTFHSHEKTWAYQQDQQSDTHPVYADMRDLVDVTVNFDGITYAKGGSVLKQLVAYVGRDAFREGLRSYFRKHAWGNTTMGDLFAEFEAGSGRDLSDWAQRWLKTSGPSTLALDITTDDNGVITAAAMTQTVAGSDPTLRPHRVGIGRYDLLGGRLDRVGYVEVDVDGPRTELPELVGLPRPALLLPNDEDLTYAKIALDPLSLQTAMAHIDAFDDSLARSLVLGALWEMLRDGALAPSDFVDVLLRVIPVEEHTVVLRTILRTTKQIPSMLLATLRWFLPEAARPAMVDKSVDVIRTVLDAAVPGSDKQQQLVVAYAALARHTDDLTRLQGILDGSVVVPGLSVDQDLRWALLTQIAASGGASEDDIAAELDRDPSLAGREQALKARAAIPTAQAKTAAWALAIEQDTQTNAALEAIGAGFRRCDDPALLRPFVESYLDMLEPVFADRSYAIAERCVKYFYPLDIADAALRDRTRAWLADHEDAPAGLRRLVIEQLAVVETAVAIQEREGS</sequence>
<name>A0A935IMN3_9MICO</name>
<keyword evidence="6 17" id="KW-0031">Aminopeptidase</keyword>
<dbReference type="PRINTS" id="PR00756">
    <property type="entry name" value="ALADIPTASE"/>
</dbReference>
<dbReference type="Gene3D" id="2.60.40.1730">
    <property type="entry name" value="tricorn interacting facor f3 domain"/>
    <property type="match status" value="1"/>
</dbReference>
<dbReference type="GO" id="GO:0042277">
    <property type="term" value="F:peptide binding"/>
    <property type="evidence" value="ECO:0007669"/>
    <property type="project" value="TreeGrafter"/>
</dbReference>
<comment type="caution">
    <text evidence="17">The sequence shown here is derived from an EMBL/GenBank/DDBJ whole genome shotgun (WGS) entry which is preliminary data.</text>
</comment>
<dbReference type="InterPro" id="IPR014782">
    <property type="entry name" value="Peptidase_M1_dom"/>
</dbReference>
<evidence type="ECO:0000256" key="8">
    <source>
        <dbReference type="ARBA" id="ARBA00022723"/>
    </source>
</evidence>
<evidence type="ECO:0000256" key="11">
    <source>
        <dbReference type="ARBA" id="ARBA00023049"/>
    </source>
</evidence>
<comment type="catalytic activity">
    <reaction evidence="1">
        <text>Release of an N-terminal amino acid, Xaa-|-Yaa- from a peptide, amide or arylamide. Xaa is preferably Ala, but may be most amino acids including Pro (slow action). When a terminal hydrophobic residue is followed by a prolyl residue, the two may be released as an intact Xaa-Pro dipeptide.</text>
        <dbReference type="EC" id="3.4.11.2"/>
    </reaction>
</comment>
<dbReference type="GO" id="GO:0016285">
    <property type="term" value="F:alanyl aminopeptidase activity"/>
    <property type="evidence" value="ECO:0007669"/>
    <property type="project" value="UniProtKB-EC"/>
</dbReference>
<keyword evidence="8" id="KW-0479">Metal-binding</keyword>
<dbReference type="GO" id="GO:0008270">
    <property type="term" value="F:zinc ion binding"/>
    <property type="evidence" value="ECO:0007669"/>
    <property type="project" value="InterPro"/>
</dbReference>
<accession>A0A935IMN3</accession>
<dbReference type="FunFam" id="1.10.390.10:FF:000004">
    <property type="entry name" value="Aminopeptidase N"/>
    <property type="match status" value="1"/>
</dbReference>
<evidence type="ECO:0000256" key="13">
    <source>
        <dbReference type="ARBA" id="ARBA00031533"/>
    </source>
</evidence>
<dbReference type="InterPro" id="IPR024571">
    <property type="entry name" value="ERAP1-like_C_dom"/>
</dbReference>
<keyword evidence="7" id="KW-0645">Protease</keyword>
<dbReference type="GO" id="GO:0006508">
    <property type="term" value="P:proteolysis"/>
    <property type="evidence" value="ECO:0007669"/>
    <property type="project" value="UniProtKB-KW"/>
</dbReference>
<dbReference type="AlphaFoldDB" id="A0A935IMN3"/>
<evidence type="ECO:0000256" key="7">
    <source>
        <dbReference type="ARBA" id="ARBA00022670"/>
    </source>
</evidence>
<dbReference type="GO" id="GO:0043171">
    <property type="term" value="P:peptide catabolic process"/>
    <property type="evidence" value="ECO:0007669"/>
    <property type="project" value="TreeGrafter"/>
</dbReference>
<dbReference type="InterPro" id="IPR001930">
    <property type="entry name" value="Peptidase_M1"/>
</dbReference>
<keyword evidence="11" id="KW-0482">Metalloprotease</keyword>
<evidence type="ECO:0000256" key="4">
    <source>
        <dbReference type="ARBA" id="ARBA00012564"/>
    </source>
</evidence>
<evidence type="ECO:0000256" key="2">
    <source>
        <dbReference type="ARBA" id="ARBA00001947"/>
    </source>
</evidence>
<evidence type="ECO:0000256" key="6">
    <source>
        <dbReference type="ARBA" id="ARBA00022438"/>
    </source>
</evidence>
<dbReference type="GO" id="GO:0005615">
    <property type="term" value="C:extracellular space"/>
    <property type="evidence" value="ECO:0007669"/>
    <property type="project" value="TreeGrafter"/>
</dbReference>
<dbReference type="EC" id="3.4.11.2" evidence="4"/>
<dbReference type="PANTHER" id="PTHR11533:SF174">
    <property type="entry name" value="PUROMYCIN-SENSITIVE AMINOPEPTIDASE-RELATED"/>
    <property type="match status" value="1"/>
</dbReference>
<comment type="similarity">
    <text evidence="3">Belongs to the peptidase M1 family.</text>
</comment>
<dbReference type="SUPFAM" id="SSF63737">
    <property type="entry name" value="Leukotriene A4 hydrolase N-terminal domain"/>
    <property type="match status" value="1"/>
</dbReference>
<dbReference type="EMBL" id="JADJIB010000002">
    <property type="protein sequence ID" value="MBK7273053.1"/>
    <property type="molecule type" value="Genomic_DNA"/>
</dbReference>
<gene>
    <name evidence="17" type="primary">pepN</name>
    <name evidence="17" type="ORF">IPI13_07735</name>
</gene>
<feature type="domain" description="Aminopeptidase N-like N-terminal" evidence="16">
    <location>
        <begin position="96"/>
        <end position="190"/>
    </location>
</feature>
<evidence type="ECO:0000259" key="14">
    <source>
        <dbReference type="Pfam" id="PF01433"/>
    </source>
</evidence>
<feature type="domain" description="Peptidase M1 membrane alanine aminopeptidase" evidence="14">
    <location>
        <begin position="233"/>
        <end position="445"/>
    </location>
</feature>
<dbReference type="InterPro" id="IPR012778">
    <property type="entry name" value="Pept_M1_aminopeptidase"/>
</dbReference>
<evidence type="ECO:0000259" key="15">
    <source>
        <dbReference type="Pfam" id="PF11838"/>
    </source>
</evidence>
<evidence type="ECO:0000256" key="3">
    <source>
        <dbReference type="ARBA" id="ARBA00010136"/>
    </source>
</evidence>
<dbReference type="Proteomes" id="UP000726105">
    <property type="component" value="Unassembled WGS sequence"/>
</dbReference>
<dbReference type="GO" id="GO:0016020">
    <property type="term" value="C:membrane"/>
    <property type="evidence" value="ECO:0007669"/>
    <property type="project" value="TreeGrafter"/>
</dbReference>
<reference evidence="17 18" key="1">
    <citation type="submission" date="2020-10" db="EMBL/GenBank/DDBJ databases">
        <title>Connecting structure to function with the recovery of over 1000 high-quality activated sludge metagenome-assembled genomes encoding full-length rRNA genes using long-read sequencing.</title>
        <authorList>
            <person name="Singleton C.M."/>
            <person name="Petriglieri F."/>
            <person name="Kristensen J.M."/>
            <person name="Kirkegaard R.H."/>
            <person name="Michaelsen T.Y."/>
            <person name="Andersen M.H."/>
            <person name="Karst S.M."/>
            <person name="Dueholm M.S."/>
            <person name="Nielsen P.H."/>
            <person name="Albertsen M."/>
        </authorList>
    </citation>
    <scope>NUCLEOTIDE SEQUENCE [LARGE SCALE GENOMIC DNA]</scope>
    <source>
        <strain evidence="17">Ega_18-Q3-R5-49_MAXAC.001</strain>
    </source>
</reference>
<comment type="cofactor">
    <cofactor evidence="2">
        <name>Zn(2+)</name>
        <dbReference type="ChEBI" id="CHEBI:29105"/>
    </cofactor>
</comment>
<dbReference type="Gene3D" id="1.10.390.10">
    <property type="entry name" value="Neutral Protease Domain 2"/>
    <property type="match status" value="1"/>
</dbReference>